<dbReference type="GO" id="GO:1990904">
    <property type="term" value="C:ribonucleoprotein complex"/>
    <property type="evidence" value="ECO:0007669"/>
    <property type="project" value="UniProtKB-KW"/>
</dbReference>
<dbReference type="Proteomes" id="UP000199476">
    <property type="component" value="Unassembled WGS sequence"/>
</dbReference>
<accession>A0A1G9NS18</accession>
<proteinExistence type="inferred from homology"/>
<dbReference type="InterPro" id="IPR034704">
    <property type="entry name" value="Ribosomal_bL28/bL31-like_sf"/>
</dbReference>
<dbReference type="OrthoDB" id="9805609at2"/>
<keyword evidence="2 5" id="KW-0689">Ribosomal protein</keyword>
<feature type="region of interest" description="Disordered" evidence="6">
    <location>
        <begin position="16"/>
        <end position="44"/>
    </location>
</feature>
<dbReference type="InterPro" id="IPR050096">
    <property type="entry name" value="Bacterial_rp_bL28"/>
</dbReference>
<evidence type="ECO:0000256" key="6">
    <source>
        <dbReference type="SAM" id="MobiDB-lite"/>
    </source>
</evidence>
<dbReference type="PANTHER" id="PTHR39080:SF1">
    <property type="entry name" value="LARGE RIBOSOMAL SUBUNIT PROTEIN BL28A"/>
    <property type="match status" value="1"/>
</dbReference>
<dbReference type="EMBL" id="FNGO01000011">
    <property type="protein sequence ID" value="SDL89113.1"/>
    <property type="molecule type" value="Genomic_DNA"/>
</dbReference>
<dbReference type="InterPro" id="IPR037147">
    <property type="entry name" value="Ribosomal_bL28_sf"/>
</dbReference>
<evidence type="ECO:0000256" key="1">
    <source>
        <dbReference type="ARBA" id="ARBA00008760"/>
    </source>
</evidence>
<gene>
    <name evidence="5" type="primary">rpmB</name>
    <name evidence="7" type="ORF">SAMN04488692_1118</name>
</gene>
<dbReference type="PANTHER" id="PTHR39080">
    <property type="entry name" value="50S RIBOSOMAL PROTEIN L28"/>
    <property type="match status" value="1"/>
</dbReference>
<dbReference type="GO" id="GO:0003735">
    <property type="term" value="F:structural constituent of ribosome"/>
    <property type="evidence" value="ECO:0007669"/>
    <property type="project" value="InterPro"/>
</dbReference>
<dbReference type="RefSeq" id="WP_089760164.1">
    <property type="nucleotide sequence ID" value="NZ_FNGO01000011.1"/>
</dbReference>
<dbReference type="Gene3D" id="2.30.170.40">
    <property type="entry name" value="Ribosomal protein L28/L24"/>
    <property type="match status" value="1"/>
</dbReference>
<evidence type="ECO:0000256" key="3">
    <source>
        <dbReference type="ARBA" id="ARBA00023274"/>
    </source>
</evidence>
<keyword evidence="3 5" id="KW-0687">Ribonucleoprotein</keyword>
<evidence type="ECO:0000313" key="8">
    <source>
        <dbReference type="Proteomes" id="UP000199476"/>
    </source>
</evidence>
<feature type="compositionally biased region" description="Polar residues" evidence="6">
    <location>
        <begin position="35"/>
        <end position="44"/>
    </location>
</feature>
<evidence type="ECO:0000256" key="5">
    <source>
        <dbReference type="HAMAP-Rule" id="MF_00373"/>
    </source>
</evidence>
<reference evidence="7 8" key="1">
    <citation type="submission" date="2016-10" db="EMBL/GenBank/DDBJ databases">
        <authorList>
            <person name="de Groot N.N."/>
        </authorList>
    </citation>
    <scope>NUCLEOTIDE SEQUENCE [LARGE SCALE GENOMIC DNA]</scope>
    <source>
        <strain evidence="7 8">SLAS-1</strain>
    </source>
</reference>
<dbReference type="SUPFAM" id="SSF143800">
    <property type="entry name" value="L28p-like"/>
    <property type="match status" value="1"/>
</dbReference>
<dbReference type="STRING" id="321763.SAMN04488692_1118"/>
<evidence type="ECO:0000256" key="4">
    <source>
        <dbReference type="ARBA" id="ARBA00035174"/>
    </source>
</evidence>
<dbReference type="AlphaFoldDB" id="A0A1G9NS18"/>
<evidence type="ECO:0000313" key="7">
    <source>
        <dbReference type="EMBL" id="SDL89113.1"/>
    </source>
</evidence>
<dbReference type="InterPro" id="IPR001383">
    <property type="entry name" value="Ribosomal_bL28_bact-type"/>
</dbReference>
<dbReference type="GO" id="GO:0005840">
    <property type="term" value="C:ribosome"/>
    <property type="evidence" value="ECO:0007669"/>
    <property type="project" value="UniProtKB-KW"/>
</dbReference>
<dbReference type="NCBIfam" id="TIGR00009">
    <property type="entry name" value="L28"/>
    <property type="match status" value="1"/>
</dbReference>
<name>A0A1G9NS18_9FIRM</name>
<evidence type="ECO:0000256" key="2">
    <source>
        <dbReference type="ARBA" id="ARBA00022980"/>
    </source>
</evidence>
<dbReference type="GO" id="GO:0006412">
    <property type="term" value="P:translation"/>
    <property type="evidence" value="ECO:0007669"/>
    <property type="project" value="UniProtKB-UniRule"/>
</dbReference>
<comment type="similarity">
    <text evidence="1 5">Belongs to the bacterial ribosomal protein bL28 family.</text>
</comment>
<sequence length="76" mass="8279">MSRVCEICGKGGNNANSITRRGQAKKEGGVGKNITGKSGRTQRPNLKKVKAMVDGKKKRVKVCTQCIKNNRIIKAH</sequence>
<protein>
    <recommendedName>
        <fullName evidence="4 5">Large ribosomal subunit protein bL28</fullName>
    </recommendedName>
</protein>
<organism evidence="7 8">
    <name type="scientific">Halarsenatibacter silvermanii</name>
    <dbReference type="NCBI Taxonomy" id="321763"/>
    <lineage>
        <taxon>Bacteria</taxon>
        <taxon>Bacillati</taxon>
        <taxon>Bacillota</taxon>
        <taxon>Clostridia</taxon>
        <taxon>Halanaerobiales</taxon>
        <taxon>Halarsenatibacteraceae</taxon>
        <taxon>Halarsenatibacter</taxon>
    </lineage>
</organism>
<dbReference type="HAMAP" id="MF_00373">
    <property type="entry name" value="Ribosomal_bL28"/>
    <property type="match status" value="1"/>
</dbReference>
<keyword evidence="8" id="KW-1185">Reference proteome</keyword>
<dbReference type="InterPro" id="IPR026569">
    <property type="entry name" value="Ribosomal_bL28"/>
</dbReference>
<dbReference type="Pfam" id="PF00830">
    <property type="entry name" value="Ribosomal_L28"/>
    <property type="match status" value="1"/>
</dbReference>